<feature type="compositionally biased region" description="Gly residues" evidence="3">
    <location>
        <begin position="7"/>
        <end position="16"/>
    </location>
</feature>
<feature type="region of interest" description="Disordered" evidence="3">
    <location>
        <begin position="318"/>
        <end position="341"/>
    </location>
</feature>
<dbReference type="InterPro" id="IPR000340">
    <property type="entry name" value="Dual-sp_phosphatase_cat-dom"/>
</dbReference>
<dbReference type="SUPFAM" id="SSF52799">
    <property type="entry name" value="(Phosphotyrosine protein) phosphatases II"/>
    <property type="match status" value="1"/>
</dbReference>
<protein>
    <submittedName>
        <fullName evidence="6">Protein tyrosine phosphatase domain-containing protein 1</fullName>
    </submittedName>
</protein>
<keyword evidence="1" id="KW-0378">Hydrolase</keyword>
<dbReference type="SMART" id="SM00195">
    <property type="entry name" value="DSPc"/>
    <property type="match status" value="1"/>
</dbReference>
<evidence type="ECO:0000256" key="1">
    <source>
        <dbReference type="ARBA" id="ARBA00022801"/>
    </source>
</evidence>
<dbReference type="InterPro" id="IPR049573">
    <property type="entry name" value="PTPDC1_PTP"/>
</dbReference>
<dbReference type="InterPro" id="IPR029021">
    <property type="entry name" value="Prot-tyrosine_phosphatase-like"/>
</dbReference>
<name>A0A226DIL4_FOLCA</name>
<accession>A0A226DIL4</accession>
<dbReference type="InterPro" id="IPR016130">
    <property type="entry name" value="Tyr_Pase_AS"/>
</dbReference>
<dbReference type="PANTHER" id="PTHR23339">
    <property type="entry name" value="TYROSINE SPECIFIC PROTEIN PHOSPHATASE AND DUAL SPECIFICITY PROTEIN PHOSPHATASE"/>
    <property type="match status" value="1"/>
</dbReference>
<dbReference type="SMART" id="SM00404">
    <property type="entry name" value="PTPc_motif"/>
    <property type="match status" value="1"/>
</dbReference>
<dbReference type="OMA" id="GEHASCS"/>
<keyword evidence="2" id="KW-0904">Protein phosphatase</keyword>
<evidence type="ECO:0000313" key="6">
    <source>
        <dbReference type="EMBL" id="OXA44026.1"/>
    </source>
</evidence>
<proteinExistence type="predicted"/>
<dbReference type="InterPro" id="IPR050561">
    <property type="entry name" value="PTP"/>
</dbReference>
<dbReference type="GO" id="GO:0004725">
    <property type="term" value="F:protein tyrosine phosphatase activity"/>
    <property type="evidence" value="ECO:0007669"/>
    <property type="project" value="InterPro"/>
</dbReference>
<dbReference type="Pfam" id="PF00782">
    <property type="entry name" value="DSPc"/>
    <property type="match status" value="1"/>
</dbReference>
<dbReference type="PROSITE" id="PS50056">
    <property type="entry name" value="TYR_PHOSPHATASE_2"/>
    <property type="match status" value="1"/>
</dbReference>
<evidence type="ECO:0000313" key="7">
    <source>
        <dbReference type="Proteomes" id="UP000198287"/>
    </source>
</evidence>
<feature type="compositionally biased region" description="Polar residues" evidence="3">
    <location>
        <begin position="557"/>
        <end position="572"/>
    </location>
</feature>
<dbReference type="CDD" id="cd14506">
    <property type="entry name" value="PTP_PTPDC1"/>
    <property type="match status" value="1"/>
</dbReference>
<dbReference type="InterPro" id="IPR020422">
    <property type="entry name" value="TYR_PHOSPHATASE_DUAL_dom"/>
</dbReference>
<dbReference type="PROSITE" id="PS50054">
    <property type="entry name" value="TYR_PHOSPHATASE_DUAL"/>
    <property type="match status" value="1"/>
</dbReference>
<evidence type="ECO:0000256" key="3">
    <source>
        <dbReference type="SAM" id="MobiDB-lite"/>
    </source>
</evidence>
<dbReference type="AlphaFoldDB" id="A0A226DIL4"/>
<feature type="domain" description="Tyrosine specific protein phosphatases" evidence="5">
    <location>
        <begin position="160"/>
        <end position="227"/>
    </location>
</feature>
<gene>
    <name evidence="6" type="ORF">Fcan01_21319</name>
</gene>
<dbReference type="Gene3D" id="3.90.190.10">
    <property type="entry name" value="Protein tyrosine phosphatase superfamily"/>
    <property type="match status" value="1"/>
</dbReference>
<organism evidence="6 7">
    <name type="scientific">Folsomia candida</name>
    <name type="common">Springtail</name>
    <dbReference type="NCBI Taxonomy" id="158441"/>
    <lineage>
        <taxon>Eukaryota</taxon>
        <taxon>Metazoa</taxon>
        <taxon>Ecdysozoa</taxon>
        <taxon>Arthropoda</taxon>
        <taxon>Hexapoda</taxon>
        <taxon>Collembola</taxon>
        <taxon>Entomobryomorpha</taxon>
        <taxon>Isotomoidea</taxon>
        <taxon>Isotomidae</taxon>
        <taxon>Proisotominae</taxon>
        <taxon>Folsomia</taxon>
    </lineage>
</organism>
<sequence length="572" mass="63267">MDDFTLPGGGGGGAGTNGTNEPIALTSNYNKLSESIRRHAPPQLQCSVFCGGRRCKYESPNYWSSEKCTINGIFSTWIDDDVLAMCRPSTSTIQEFDIIGQFHALGIKSVINLQVPGEHASCSPGPLHSSGFSYDPTFLMDNGIYFYNYSWRDYGEASLAHLLDMVKVLSFAVTQGKVAVHCHAGLGRTGVLIACYLVYSMRLRANDAVRLVRNKRPGSIQSRLHILCVQQFEQFILPNCIIFCNRDLLKDKKLQDFTLQQYLKRQRFILHGKESKTLRHIPKARKNSILNVIFERLLTLCGQPNILPVVLEDDDPPTIAGTPDTIASPEGAATPDSASLTSPFEAKTPMNAFKSDDIPSSETPTYKVDEVIRALLSDHVNMFEGLARYVRQYRVELNHKGIGAWVRLSNEKNLYVLAALFLLWLEHLRVPLLGSEELTTVVLHAADPTSSLKRLPVESAFSLDYILHFVANLHAGDAEVEAILRRIAASLTHRIVPSTPNIKVHLGFHTQSTEKGKPRVLSEGTLTKLMLMLHGILDLKRNGVPLSLPSAQEKITKSSAQTPSTSAGAAHR</sequence>
<reference evidence="6 7" key="1">
    <citation type="submission" date="2015-12" db="EMBL/GenBank/DDBJ databases">
        <title>The genome of Folsomia candida.</title>
        <authorList>
            <person name="Faddeeva A."/>
            <person name="Derks M.F."/>
            <person name="Anvar Y."/>
            <person name="Smit S."/>
            <person name="Van Straalen N."/>
            <person name="Roelofs D."/>
        </authorList>
    </citation>
    <scope>NUCLEOTIDE SEQUENCE [LARGE SCALE GENOMIC DNA]</scope>
    <source>
        <strain evidence="6 7">VU population</strain>
        <tissue evidence="6">Whole body</tissue>
    </source>
</reference>
<feature type="region of interest" description="Disordered" evidence="3">
    <location>
        <begin position="551"/>
        <end position="572"/>
    </location>
</feature>
<dbReference type="FunFam" id="3.90.190.10:FF:000157">
    <property type="entry name" value="Protein-tyrosine phosphatase"/>
    <property type="match status" value="1"/>
</dbReference>
<comment type="caution">
    <text evidence="6">The sequence shown here is derived from an EMBL/GenBank/DDBJ whole genome shotgun (WGS) entry which is preliminary data.</text>
</comment>
<keyword evidence="7" id="KW-1185">Reference proteome</keyword>
<evidence type="ECO:0000256" key="2">
    <source>
        <dbReference type="ARBA" id="ARBA00022912"/>
    </source>
</evidence>
<feature type="region of interest" description="Disordered" evidence="3">
    <location>
        <begin position="1"/>
        <end position="21"/>
    </location>
</feature>
<dbReference type="GO" id="GO:0060271">
    <property type="term" value="P:cilium assembly"/>
    <property type="evidence" value="ECO:0007669"/>
    <property type="project" value="InterPro"/>
</dbReference>
<dbReference type="EMBL" id="LNIX01000020">
    <property type="protein sequence ID" value="OXA44026.1"/>
    <property type="molecule type" value="Genomic_DNA"/>
</dbReference>
<dbReference type="InterPro" id="IPR000387">
    <property type="entry name" value="Tyr_Pase_dom"/>
</dbReference>
<dbReference type="OrthoDB" id="6757593at2759"/>
<feature type="domain" description="Tyrosine-protein phosphatase" evidence="4">
    <location>
        <begin position="73"/>
        <end position="239"/>
    </location>
</feature>
<evidence type="ECO:0000259" key="5">
    <source>
        <dbReference type="PROSITE" id="PS50056"/>
    </source>
</evidence>
<dbReference type="InterPro" id="IPR003595">
    <property type="entry name" value="Tyr_Pase_cat"/>
</dbReference>
<dbReference type="STRING" id="158441.A0A226DIL4"/>
<dbReference type="Proteomes" id="UP000198287">
    <property type="component" value="Unassembled WGS sequence"/>
</dbReference>
<dbReference type="PROSITE" id="PS00383">
    <property type="entry name" value="TYR_PHOSPHATASE_1"/>
    <property type="match status" value="1"/>
</dbReference>
<evidence type="ECO:0000259" key="4">
    <source>
        <dbReference type="PROSITE" id="PS50054"/>
    </source>
</evidence>